<proteinExistence type="predicted"/>
<dbReference type="OrthoDB" id="7466345at2759"/>
<accession>A0A8S4RY81</accession>
<reference evidence="2" key="1">
    <citation type="submission" date="2022-03" db="EMBL/GenBank/DDBJ databases">
        <authorList>
            <person name="Lindestad O."/>
        </authorList>
    </citation>
    <scope>NUCLEOTIDE SEQUENCE</scope>
</reference>
<feature type="region of interest" description="Disordered" evidence="1">
    <location>
        <begin position="1"/>
        <end position="50"/>
    </location>
</feature>
<evidence type="ECO:0000313" key="2">
    <source>
        <dbReference type="EMBL" id="CAH2242761.1"/>
    </source>
</evidence>
<dbReference type="Proteomes" id="UP000838756">
    <property type="component" value="Unassembled WGS sequence"/>
</dbReference>
<keyword evidence="3" id="KW-1185">Reference proteome</keyword>
<name>A0A8S4RY81_9NEOP</name>
<dbReference type="EMBL" id="CAKXAJ010025680">
    <property type="protein sequence ID" value="CAH2242761.1"/>
    <property type="molecule type" value="Genomic_DNA"/>
</dbReference>
<comment type="caution">
    <text evidence="2">The sequence shown here is derived from an EMBL/GenBank/DDBJ whole genome shotgun (WGS) entry which is preliminary data.</text>
</comment>
<gene>
    <name evidence="2" type="primary">jg8523</name>
    <name evidence="2" type="ORF">PAEG_LOCUS18997</name>
</gene>
<sequence length="78" mass="8785">MRNERNESNRHSSASGEPEVARTSDKSLGAAGRKRPSSVYCGTPYKRPMSSSGRRLVEIMMMMMPILLRDKQCVHCVK</sequence>
<evidence type="ECO:0000313" key="3">
    <source>
        <dbReference type="Proteomes" id="UP000838756"/>
    </source>
</evidence>
<feature type="compositionally biased region" description="Basic and acidic residues" evidence="1">
    <location>
        <begin position="1"/>
        <end position="10"/>
    </location>
</feature>
<protein>
    <submittedName>
        <fullName evidence="2">Jg8523 protein</fullName>
    </submittedName>
</protein>
<dbReference type="AlphaFoldDB" id="A0A8S4RY81"/>
<evidence type="ECO:0000256" key="1">
    <source>
        <dbReference type="SAM" id="MobiDB-lite"/>
    </source>
</evidence>
<organism evidence="2 3">
    <name type="scientific">Pararge aegeria aegeria</name>
    <dbReference type="NCBI Taxonomy" id="348720"/>
    <lineage>
        <taxon>Eukaryota</taxon>
        <taxon>Metazoa</taxon>
        <taxon>Ecdysozoa</taxon>
        <taxon>Arthropoda</taxon>
        <taxon>Hexapoda</taxon>
        <taxon>Insecta</taxon>
        <taxon>Pterygota</taxon>
        <taxon>Neoptera</taxon>
        <taxon>Endopterygota</taxon>
        <taxon>Lepidoptera</taxon>
        <taxon>Glossata</taxon>
        <taxon>Ditrysia</taxon>
        <taxon>Papilionoidea</taxon>
        <taxon>Nymphalidae</taxon>
        <taxon>Satyrinae</taxon>
        <taxon>Satyrini</taxon>
        <taxon>Parargina</taxon>
        <taxon>Pararge</taxon>
    </lineage>
</organism>